<dbReference type="InterPro" id="IPR003961">
    <property type="entry name" value="FN3_dom"/>
</dbReference>
<evidence type="ECO:0000313" key="12">
    <source>
        <dbReference type="Proteomes" id="UP000770717"/>
    </source>
</evidence>
<reference evidence="11" key="1">
    <citation type="thesis" date="2020" institute="ProQuest LLC" country="789 East Eisenhower Parkway, Ann Arbor, MI, USA">
        <title>Comparative Genomics and Chromosome Evolution.</title>
        <authorList>
            <person name="Mudd A.B."/>
        </authorList>
    </citation>
    <scope>NUCLEOTIDE SEQUENCE</scope>
    <source>
        <strain evidence="11">HN-11 Male</strain>
        <tissue evidence="11">Kidney and liver</tissue>
    </source>
</reference>
<comment type="subcellular location">
    <subcellularLocation>
        <location evidence="1">Membrane</location>
        <topology evidence="1">Single-pass type I membrane protein</topology>
    </subcellularLocation>
</comment>
<proteinExistence type="inferred from homology"/>
<keyword evidence="3" id="KW-0812">Transmembrane</keyword>
<evidence type="ECO:0000256" key="9">
    <source>
        <dbReference type="ARBA" id="ARBA00023180"/>
    </source>
</evidence>
<dbReference type="SUPFAM" id="SSF49265">
    <property type="entry name" value="Fibronectin type III"/>
    <property type="match status" value="3"/>
</dbReference>
<dbReference type="AlphaFoldDB" id="A0A8J6KC10"/>
<dbReference type="PROSITE" id="PS50853">
    <property type="entry name" value="FN3"/>
    <property type="match status" value="3"/>
</dbReference>
<keyword evidence="8" id="KW-0675">Receptor</keyword>
<dbReference type="Pfam" id="PF00041">
    <property type="entry name" value="fn3"/>
    <property type="match status" value="1"/>
</dbReference>
<dbReference type="EMBL" id="WNTK01000003">
    <property type="protein sequence ID" value="KAG9488433.1"/>
    <property type="molecule type" value="Genomic_DNA"/>
</dbReference>
<keyword evidence="6" id="KW-1133">Transmembrane helix</keyword>
<dbReference type="Pfam" id="PF25552">
    <property type="entry name" value="LIFR_D4"/>
    <property type="match status" value="1"/>
</dbReference>
<dbReference type="InterPro" id="IPR048497">
    <property type="entry name" value="LIF-R-like_Ig-like"/>
</dbReference>
<keyword evidence="7" id="KW-0472">Membrane</keyword>
<dbReference type="FunFam" id="2.60.40.10:FF:000738">
    <property type="entry name" value="Leukemia inhibitory factor receptor"/>
    <property type="match status" value="1"/>
</dbReference>
<dbReference type="FunFam" id="2.60.40.10:FF:000607">
    <property type="entry name" value="Leukemia inhibitory factor receptor"/>
    <property type="match status" value="1"/>
</dbReference>
<protein>
    <recommendedName>
        <fullName evidence="10">Fibronectin type-III domain-containing protein</fullName>
    </recommendedName>
</protein>
<dbReference type="InterPro" id="IPR013783">
    <property type="entry name" value="Ig-like_fold"/>
</dbReference>
<evidence type="ECO:0000256" key="3">
    <source>
        <dbReference type="ARBA" id="ARBA00022692"/>
    </source>
</evidence>
<dbReference type="Proteomes" id="UP000770717">
    <property type="component" value="Unassembled WGS sequence"/>
</dbReference>
<dbReference type="FunFam" id="2.60.40.10:FF:001289">
    <property type="entry name" value="Oncostatin-M-specific receptor subunit beta"/>
    <property type="match status" value="1"/>
</dbReference>
<keyword evidence="5" id="KW-0677">Repeat</keyword>
<evidence type="ECO:0000256" key="8">
    <source>
        <dbReference type="ARBA" id="ARBA00023170"/>
    </source>
</evidence>
<dbReference type="Pfam" id="PF21177">
    <property type="entry name" value="LIF-R_Ig-like"/>
    <property type="match status" value="1"/>
</dbReference>
<dbReference type="OrthoDB" id="6382334at2759"/>
<dbReference type="SMART" id="SM00060">
    <property type="entry name" value="FN3"/>
    <property type="match status" value="4"/>
</dbReference>
<feature type="domain" description="Fibronectin type-III" evidence="10">
    <location>
        <begin position="460"/>
        <end position="559"/>
    </location>
</feature>
<dbReference type="Gene3D" id="2.60.40.10">
    <property type="entry name" value="Immunoglobulins"/>
    <property type="match status" value="7"/>
</dbReference>
<dbReference type="GO" id="GO:0005886">
    <property type="term" value="C:plasma membrane"/>
    <property type="evidence" value="ECO:0007669"/>
    <property type="project" value="UniProtKB-ARBA"/>
</dbReference>
<evidence type="ECO:0000256" key="7">
    <source>
        <dbReference type="ARBA" id="ARBA00023136"/>
    </source>
</evidence>
<evidence type="ECO:0000256" key="6">
    <source>
        <dbReference type="ARBA" id="ARBA00022989"/>
    </source>
</evidence>
<organism evidence="11 12">
    <name type="scientific">Eleutherodactylus coqui</name>
    <name type="common">Puerto Rican coqui</name>
    <dbReference type="NCBI Taxonomy" id="57060"/>
    <lineage>
        <taxon>Eukaryota</taxon>
        <taxon>Metazoa</taxon>
        <taxon>Chordata</taxon>
        <taxon>Craniata</taxon>
        <taxon>Vertebrata</taxon>
        <taxon>Euteleostomi</taxon>
        <taxon>Amphibia</taxon>
        <taxon>Batrachia</taxon>
        <taxon>Anura</taxon>
        <taxon>Neobatrachia</taxon>
        <taxon>Hyloidea</taxon>
        <taxon>Eleutherodactylidae</taxon>
        <taxon>Eleutherodactylinae</taxon>
        <taxon>Eleutherodactylus</taxon>
        <taxon>Eleutherodactylus</taxon>
    </lineage>
</organism>
<dbReference type="InterPro" id="IPR036116">
    <property type="entry name" value="FN3_sf"/>
</dbReference>
<evidence type="ECO:0000256" key="4">
    <source>
        <dbReference type="ARBA" id="ARBA00022729"/>
    </source>
</evidence>
<evidence type="ECO:0000313" key="11">
    <source>
        <dbReference type="EMBL" id="KAG9488433.1"/>
    </source>
</evidence>
<dbReference type="InterPro" id="IPR040817">
    <property type="entry name" value="LIFR_D2"/>
</dbReference>
<accession>A0A8J6KC10</accession>
<dbReference type="PANTHER" id="PTHR48423:SF1">
    <property type="entry name" value="INTERLEUKIN-27 RECEPTOR SUBUNIT ALPHA"/>
    <property type="match status" value="1"/>
</dbReference>
<comment type="similarity">
    <text evidence="2">Belongs to the type I cytokine receptor family. Type 2 subfamily.</text>
</comment>
<comment type="caution">
    <text evidence="11">The sequence shown here is derived from an EMBL/GenBank/DDBJ whole genome shotgun (WGS) entry which is preliminary data.</text>
</comment>
<evidence type="ECO:0000256" key="5">
    <source>
        <dbReference type="ARBA" id="ARBA00022737"/>
    </source>
</evidence>
<dbReference type="Pfam" id="PF17971">
    <property type="entry name" value="LIFR_D2"/>
    <property type="match status" value="1"/>
</dbReference>
<feature type="non-terminal residue" evidence="11">
    <location>
        <position position="767"/>
    </location>
</feature>
<dbReference type="PANTHER" id="PTHR48423">
    <property type="entry name" value="INTERLEUKIN-27 RECEPTOR SUBUNIT ALPHA"/>
    <property type="match status" value="1"/>
</dbReference>
<name>A0A8J6KC10_ELECQ</name>
<dbReference type="InterPro" id="IPR052672">
    <property type="entry name" value="Type1_Cytokine_Rcpt_Type2"/>
</dbReference>
<evidence type="ECO:0000256" key="1">
    <source>
        <dbReference type="ARBA" id="ARBA00004479"/>
    </source>
</evidence>
<evidence type="ECO:0000259" key="10">
    <source>
        <dbReference type="PROSITE" id="PS50853"/>
    </source>
</evidence>
<keyword evidence="9" id="KW-0325">Glycoprotein</keyword>
<keyword evidence="12" id="KW-1185">Reference proteome</keyword>
<sequence length="767" mass="86813">PQMPESCFETIGNELVVEFQAFSTSEISIEAKDVPGNPSTRFQRSYLNIPYVPYPPEIHSVVADYQADVLSVEWTVNSTSLISEVKLTCEMNVLRGENLLLVKNETVEEKWNSDSGMFHWNWTSDFSLNCVSHSVRVRCFVHEEYYSGEIRMSDWSATKTVSDSSSEEDEFFPNDIAVPVGSNASFCCKINSGHQIESITFKSNSCSLMGLGSNSSSGIRLTNLQKSGSSGDNIICYTHGMEYATGTVVFVGYPPEQPQDFSCEARHLRVINCTWKAGRDTGLYGPKRGTKYTLYERFSRINTTCSVPFQEPEELNCSFDLRKEQDLHDFLLLATNPLGSSNTSLAINITERIHPLPIDNFIMRDTSPTVVYLSWFLPGKYKSINLLCEIEIKLLHGDTETRNVTFEGLNDSSYNCDVGNLHPYHVYDFRVRCASRDHFWKWSDWSNSIRHTTLTAAPSRKLDIWREIHWTPEGREIKVYWKHLTPKEANGVVTSYKVMWRPLYSDGLPQTIQMTADLNRTTIILSSQDEEDYEINVMAINSAGSSMPSRITTVVLPNDVKVEKIEGEGNGINLTWSPDPDASCGYLVKWIPSAHPPDSALMWRRFSTNAASGFISSKYFQAGLRYNITLYVCKNDAHQVLREMIVYGEELAPIVAPNFTVSETTSRSIKLKWEPISEEYTRGFLQGYLAYIVMQKNDSSETRFQDLDRHTETKVLNITNPTERQLSITGLRSSTSYTLGLQAYTKGGMGPIKSFSVLTNDHGSYYN</sequence>
<feature type="domain" description="Fibronectin type-III" evidence="10">
    <location>
        <begin position="357"/>
        <end position="458"/>
    </location>
</feature>
<keyword evidence="4" id="KW-0732">Signal</keyword>
<gene>
    <name evidence="11" type="ORF">GDO78_007960</name>
</gene>
<feature type="domain" description="Fibronectin type-III" evidence="10">
    <location>
        <begin position="653"/>
        <end position="763"/>
    </location>
</feature>
<evidence type="ECO:0000256" key="2">
    <source>
        <dbReference type="ARBA" id="ARBA00008921"/>
    </source>
</evidence>
<dbReference type="CDD" id="cd00063">
    <property type="entry name" value="FN3"/>
    <property type="match status" value="3"/>
</dbReference>